<dbReference type="Proteomes" id="UP001447857">
    <property type="component" value="Chromosome"/>
</dbReference>
<dbReference type="InterPro" id="IPR053145">
    <property type="entry name" value="AB_hydrolase_Est10"/>
</dbReference>
<dbReference type="InterPro" id="IPR022742">
    <property type="entry name" value="Hydrolase_4"/>
</dbReference>
<proteinExistence type="predicted"/>
<gene>
    <name evidence="4" type="ORF">V6624_18840</name>
</gene>
<protein>
    <submittedName>
        <fullName evidence="4">Alpha/beta hydrolase</fullName>
    </submittedName>
</protein>
<feature type="domain" description="Serine aminopeptidase S33" evidence="3">
    <location>
        <begin position="189"/>
        <end position="427"/>
    </location>
</feature>
<accession>A0ABZ2Q4Q4</accession>
<organism evidence="4 5">
    <name type="scientific">Flavobacterium ginsenosidimutans</name>
    <dbReference type="NCBI Taxonomy" id="687844"/>
    <lineage>
        <taxon>Bacteria</taxon>
        <taxon>Pseudomonadati</taxon>
        <taxon>Bacteroidota</taxon>
        <taxon>Flavobacteriia</taxon>
        <taxon>Flavobacteriales</taxon>
        <taxon>Flavobacteriaceae</taxon>
        <taxon>Flavobacterium</taxon>
    </lineage>
</organism>
<dbReference type="RefSeq" id="WP_338839774.1">
    <property type="nucleotide sequence ID" value="NZ_CP147988.1"/>
</dbReference>
<evidence type="ECO:0000256" key="1">
    <source>
        <dbReference type="ARBA" id="ARBA00022801"/>
    </source>
</evidence>
<keyword evidence="1 4" id="KW-0378">Hydrolase</keyword>
<dbReference type="EMBL" id="CP147988">
    <property type="protein sequence ID" value="WXK49079.1"/>
    <property type="molecule type" value="Genomic_DNA"/>
</dbReference>
<dbReference type="InterPro" id="IPR002471">
    <property type="entry name" value="Pept_S9_AS"/>
</dbReference>
<feature type="chain" id="PRO_5047550614" evidence="2">
    <location>
        <begin position="19"/>
        <end position="463"/>
    </location>
</feature>
<dbReference type="GO" id="GO:0016787">
    <property type="term" value="F:hydrolase activity"/>
    <property type="evidence" value="ECO:0007669"/>
    <property type="project" value="UniProtKB-KW"/>
</dbReference>
<dbReference type="PROSITE" id="PS00708">
    <property type="entry name" value="PRO_ENDOPEP_SER"/>
    <property type="match status" value="1"/>
</dbReference>
<dbReference type="Gene3D" id="3.40.50.1820">
    <property type="entry name" value="alpha/beta hydrolase"/>
    <property type="match status" value="1"/>
</dbReference>
<feature type="signal peptide" evidence="2">
    <location>
        <begin position="1"/>
        <end position="18"/>
    </location>
</feature>
<dbReference type="SUPFAM" id="SSF53474">
    <property type="entry name" value="alpha/beta-Hydrolases"/>
    <property type="match status" value="1"/>
</dbReference>
<sequence length="463" mass="50329">MKKKILLLLSCITFAASAQQISGSWAGTLKVQSSSLRLVFHISKTEAGYSALMDSPDQGAYGLPAGSVTFTDPSLLIEAPAMGIIYRGELKDDHITGVFQQGGQKFNVDLFRTQTQEAKERKRPQEPSAPYPYYTEEVVFKNAKEGIELSGTLSLPKKEGVFPVAILISGSGPQNRDEELMGHKPFLVLSDYLVRKGIGVLRYDDRGTAKSGGVFKTAVTADFAQDAASAVEYLKTRKDVNKNKIGLIGHSEGGLIAPIVANSSKNTAFIILLAGPAISGDQLLLKQQELIGKASGKSEAEIQKSKSENEKAFEIVKKYSDPAELKANMTRYISEISQNDPAKPEGISQKDYAEAQVARILTPWMASFIRYNPEPVLEKVKCPVLALNGAKDLQVAPKENLDAMSKALGKGGNKNIAVKELPGLNHMFQECSTGLPSEYGQIEQTISPLALKTISEWLDLYIN</sequence>
<dbReference type="Pfam" id="PF12146">
    <property type="entry name" value="Hydrolase_4"/>
    <property type="match status" value="1"/>
</dbReference>
<keyword evidence="5" id="KW-1185">Reference proteome</keyword>
<dbReference type="PANTHER" id="PTHR43265:SF1">
    <property type="entry name" value="ESTERASE ESTD"/>
    <property type="match status" value="1"/>
</dbReference>
<evidence type="ECO:0000259" key="3">
    <source>
        <dbReference type="Pfam" id="PF12146"/>
    </source>
</evidence>
<evidence type="ECO:0000313" key="5">
    <source>
        <dbReference type="Proteomes" id="UP001447857"/>
    </source>
</evidence>
<keyword evidence="2" id="KW-0732">Signal</keyword>
<dbReference type="InterPro" id="IPR029058">
    <property type="entry name" value="AB_hydrolase_fold"/>
</dbReference>
<reference evidence="4 5" key="1">
    <citation type="submission" date="2024-02" db="EMBL/GenBank/DDBJ databases">
        <title>complete genome of Flavobacterium ginsenosidimutans Str. YTB16.</title>
        <authorList>
            <person name="Wang Q."/>
        </authorList>
    </citation>
    <scope>NUCLEOTIDE SEQUENCE [LARGE SCALE GENOMIC DNA]</scope>
    <source>
        <strain evidence="4 5">YTB16</strain>
    </source>
</reference>
<dbReference type="PANTHER" id="PTHR43265">
    <property type="entry name" value="ESTERASE ESTD"/>
    <property type="match status" value="1"/>
</dbReference>
<evidence type="ECO:0000256" key="2">
    <source>
        <dbReference type="SAM" id="SignalP"/>
    </source>
</evidence>
<name>A0ABZ2Q4Q4_9FLAO</name>
<evidence type="ECO:0000313" key="4">
    <source>
        <dbReference type="EMBL" id="WXK49079.1"/>
    </source>
</evidence>